<dbReference type="Proteomes" id="UP001221189">
    <property type="component" value="Unassembled WGS sequence"/>
</dbReference>
<accession>A0ABT5KDV8</accession>
<keyword evidence="3" id="KW-1185">Reference proteome</keyword>
<evidence type="ECO:0000256" key="1">
    <source>
        <dbReference type="SAM" id="Phobius"/>
    </source>
</evidence>
<keyword evidence="1" id="KW-1133">Transmembrane helix</keyword>
<protein>
    <submittedName>
        <fullName evidence="2">PilN domain-containing protein</fullName>
    </submittedName>
</protein>
<proteinExistence type="predicted"/>
<sequence>MAIRTPSATTWPQPDFMPAPQRPGVLMWGWLLISAAVLLALAWRWQDLQGQRGVLAEQAALLNKLAAVESRMASGVAPANAAELQRRAWGLYAQLQPKAGEDWASRWLALEQALPAGLQLQALEMVGAEMRLEGLAPSADLVMQLVDSLALQVANQQAAAAEARQEVVLTRLQRPEGVAEAEAGNALRFEVVRRRASALGQRS</sequence>
<gene>
    <name evidence="2" type="ORF">PRZ03_05405</name>
</gene>
<evidence type="ECO:0000313" key="2">
    <source>
        <dbReference type="EMBL" id="MDC8771001.1"/>
    </source>
</evidence>
<feature type="transmembrane region" description="Helical" evidence="1">
    <location>
        <begin position="25"/>
        <end position="43"/>
    </location>
</feature>
<dbReference type="InterPro" id="IPR007813">
    <property type="entry name" value="PilN"/>
</dbReference>
<organism evidence="2 3">
    <name type="scientific">Roseateles albus</name>
    <dbReference type="NCBI Taxonomy" id="2987525"/>
    <lineage>
        <taxon>Bacteria</taxon>
        <taxon>Pseudomonadati</taxon>
        <taxon>Pseudomonadota</taxon>
        <taxon>Betaproteobacteria</taxon>
        <taxon>Burkholderiales</taxon>
        <taxon>Sphaerotilaceae</taxon>
        <taxon>Roseateles</taxon>
    </lineage>
</organism>
<reference evidence="2 3" key="1">
    <citation type="submission" date="2022-10" db="EMBL/GenBank/DDBJ databases">
        <title>Paucibacter sp. hw1 Genome sequencing.</title>
        <authorList>
            <person name="Park S."/>
        </authorList>
    </citation>
    <scope>NUCLEOTIDE SEQUENCE [LARGE SCALE GENOMIC DNA]</scope>
    <source>
        <strain evidence="3">hw1</strain>
    </source>
</reference>
<keyword evidence="1" id="KW-0812">Transmembrane</keyword>
<dbReference type="Pfam" id="PF05137">
    <property type="entry name" value="PilN"/>
    <property type="match status" value="1"/>
</dbReference>
<evidence type="ECO:0000313" key="3">
    <source>
        <dbReference type="Proteomes" id="UP001221189"/>
    </source>
</evidence>
<dbReference type="EMBL" id="JAQQXT010000003">
    <property type="protein sequence ID" value="MDC8771001.1"/>
    <property type="molecule type" value="Genomic_DNA"/>
</dbReference>
<dbReference type="RefSeq" id="WP_273599363.1">
    <property type="nucleotide sequence ID" value="NZ_JAQQXT010000003.1"/>
</dbReference>
<comment type="caution">
    <text evidence="2">The sequence shown here is derived from an EMBL/GenBank/DDBJ whole genome shotgun (WGS) entry which is preliminary data.</text>
</comment>
<name>A0ABT5KDV8_9BURK</name>
<keyword evidence="1" id="KW-0472">Membrane</keyword>